<dbReference type="AlphaFoldDB" id="A0A0F4XVW5"/>
<feature type="domain" description="Methyltransferase" evidence="1">
    <location>
        <begin position="48"/>
        <end position="146"/>
    </location>
</feature>
<dbReference type="EMBL" id="JZXC01000002">
    <property type="protein sequence ID" value="KKA09513.1"/>
    <property type="molecule type" value="Genomic_DNA"/>
</dbReference>
<gene>
    <name evidence="2" type="ORF">VP02_03065</name>
</gene>
<dbReference type="Proteomes" id="UP000033662">
    <property type="component" value="Unassembled WGS sequence"/>
</dbReference>
<accession>A0A0F4XVW5</accession>
<evidence type="ECO:0000313" key="2">
    <source>
        <dbReference type="EMBL" id="KKA09513.1"/>
    </source>
</evidence>
<organism evidence="2 3">
    <name type="scientific">Pseudomonas kilonensis</name>
    <dbReference type="NCBI Taxonomy" id="132476"/>
    <lineage>
        <taxon>Bacteria</taxon>
        <taxon>Pseudomonadati</taxon>
        <taxon>Pseudomonadota</taxon>
        <taxon>Gammaproteobacteria</taxon>
        <taxon>Pseudomonadales</taxon>
        <taxon>Pseudomonadaceae</taxon>
        <taxon>Pseudomonas</taxon>
    </lineage>
</organism>
<dbReference type="CDD" id="cd02440">
    <property type="entry name" value="AdoMet_MTases"/>
    <property type="match status" value="1"/>
</dbReference>
<dbReference type="InterPro" id="IPR041698">
    <property type="entry name" value="Methyltransf_25"/>
</dbReference>
<protein>
    <submittedName>
        <fullName evidence="2">SAM-dependent methyltransferase</fullName>
    </submittedName>
</protein>
<reference evidence="2 3" key="1">
    <citation type="submission" date="2015-03" db="EMBL/GenBank/DDBJ databases">
        <title>Pseudomonas fluorescens 1855-344 Genome sequencing and assembly.</title>
        <authorList>
            <person name="Eng W.W.H."/>
            <person name="Gan H.M."/>
            <person name="Savka M.A."/>
        </authorList>
    </citation>
    <scope>NUCLEOTIDE SEQUENCE [LARGE SCALE GENOMIC DNA]</scope>
    <source>
        <strain evidence="2 3">1855-344</strain>
    </source>
</reference>
<proteinExistence type="predicted"/>
<dbReference type="GO" id="GO:0008168">
    <property type="term" value="F:methyltransferase activity"/>
    <property type="evidence" value="ECO:0007669"/>
    <property type="project" value="UniProtKB-KW"/>
</dbReference>
<dbReference type="Gene3D" id="3.40.50.150">
    <property type="entry name" value="Vaccinia Virus protein VP39"/>
    <property type="match status" value="1"/>
</dbReference>
<dbReference type="PANTHER" id="PTHR42912">
    <property type="entry name" value="METHYLTRANSFERASE"/>
    <property type="match status" value="1"/>
</dbReference>
<dbReference type="PANTHER" id="PTHR42912:SF93">
    <property type="entry name" value="N6-ADENOSINE-METHYLTRANSFERASE TMT1A"/>
    <property type="match status" value="1"/>
</dbReference>
<sequence>MRNEELKALFDQQAAGYDKQWAGMTPIRDALYTLLDAVFADLPENARILCVGVGTGAELAHLAKQNPGWHFTAVDPSDAMLDICRQKAVQEGFLSRCSFHQGYLDALPAEPDHDGATCFLVSQFLLEPQARIAFFHEIARRLKPGGILANADLAADTESPAYEALLRNWMTLMSSAGVQPEMLVRARAAYARDVAILPTQQVAGLIETAGFEAPVQFYQAGLMHGWFCPRKAGIVLSET</sequence>
<dbReference type="InterPro" id="IPR050508">
    <property type="entry name" value="Methyltransf_Superfamily"/>
</dbReference>
<dbReference type="Pfam" id="PF13649">
    <property type="entry name" value="Methyltransf_25"/>
    <property type="match status" value="1"/>
</dbReference>
<evidence type="ECO:0000259" key="1">
    <source>
        <dbReference type="Pfam" id="PF13649"/>
    </source>
</evidence>
<evidence type="ECO:0000313" key="3">
    <source>
        <dbReference type="Proteomes" id="UP000033662"/>
    </source>
</evidence>
<dbReference type="PATRIC" id="fig|132476.4.peg.2251"/>
<name>A0A0F4XVW5_9PSED</name>
<keyword evidence="2" id="KW-0489">Methyltransferase</keyword>
<dbReference type="GO" id="GO:0032259">
    <property type="term" value="P:methylation"/>
    <property type="evidence" value="ECO:0007669"/>
    <property type="project" value="UniProtKB-KW"/>
</dbReference>
<keyword evidence="2" id="KW-0808">Transferase</keyword>
<dbReference type="SUPFAM" id="SSF53335">
    <property type="entry name" value="S-adenosyl-L-methionine-dependent methyltransferases"/>
    <property type="match status" value="1"/>
</dbReference>
<dbReference type="InterPro" id="IPR029063">
    <property type="entry name" value="SAM-dependent_MTases_sf"/>
</dbReference>
<dbReference type="OrthoDB" id="8558926at2"/>
<comment type="caution">
    <text evidence="2">The sequence shown here is derived from an EMBL/GenBank/DDBJ whole genome shotgun (WGS) entry which is preliminary data.</text>
</comment>